<keyword evidence="2" id="KW-1185">Reference proteome</keyword>
<dbReference type="AlphaFoldDB" id="A0AAI8VGE8"/>
<protein>
    <submittedName>
        <fullName evidence="1">Uu.00g084690.m01.CDS01</fullName>
    </submittedName>
</protein>
<accession>A0AAI8VGE8</accession>
<dbReference type="EMBL" id="CAUWAG010000010">
    <property type="protein sequence ID" value="CAJ2507283.1"/>
    <property type="molecule type" value="Genomic_DNA"/>
</dbReference>
<dbReference type="Proteomes" id="UP001295740">
    <property type="component" value="Unassembled WGS sequence"/>
</dbReference>
<evidence type="ECO:0000313" key="2">
    <source>
        <dbReference type="Proteomes" id="UP001295740"/>
    </source>
</evidence>
<reference evidence="1" key="1">
    <citation type="submission" date="2023-10" db="EMBL/GenBank/DDBJ databases">
        <authorList>
            <person name="Hackl T."/>
        </authorList>
    </citation>
    <scope>NUCLEOTIDE SEQUENCE</scope>
</reference>
<proteinExistence type="predicted"/>
<gene>
    <name evidence="1" type="ORF">KHLLAP_LOCUS7751</name>
</gene>
<sequence length="203" mass="22697">MDDMDDEPKAGCPGILIISFKCESFHEQYSELLGKLQTQANVKEVLEPTAASSEIDRGHYQAILVTDAAITERKHSNILSRLRKYLRAQLERLGHDQSRSKLNPGVSELATEGLAEMYPYTKAVYLRGMERDQMVYLNYTAPEDIDEGDDRDLDEYGQVVGEEQDTSVAFAGVDEGWVGFIGDLNHGVEMEKTVLSMCGLDAR</sequence>
<name>A0AAI8VGE8_9PEZI</name>
<organism evidence="1 2">
    <name type="scientific">Anthostomella pinea</name>
    <dbReference type="NCBI Taxonomy" id="933095"/>
    <lineage>
        <taxon>Eukaryota</taxon>
        <taxon>Fungi</taxon>
        <taxon>Dikarya</taxon>
        <taxon>Ascomycota</taxon>
        <taxon>Pezizomycotina</taxon>
        <taxon>Sordariomycetes</taxon>
        <taxon>Xylariomycetidae</taxon>
        <taxon>Xylariales</taxon>
        <taxon>Xylariaceae</taxon>
        <taxon>Anthostomella</taxon>
    </lineage>
</organism>
<comment type="caution">
    <text evidence="1">The sequence shown here is derived from an EMBL/GenBank/DDBJ whole genome shotgun (WGS) entry which is preliminary data.</text>
</comment>
<evidence type="ECO:0000313" key="1">
    <source>
        <dbReference type="EMBL" id="CAJ2507283.1"/>
    </source>
</evidence>